<keyword evidence="2" id="KW-0255">Endonuclease</keyword>
<dbReference type="SMART" id="SM00463">
    <property type="entry name" value="SMR"/>
    <property type="match status" value="1"/>
</dbReference>
<name>A0A1S1NWW3_9GAMM</name>
<dbReference type="OrthoDB" id="9808881at2"/>
<dbReference type="KEGG" id="kuy:FY550_08105"/>
<keyword evidence="2" id="KW-0540">Nuclease</keyword>
<dbReference type="NCBIfam" id="NF033154">
    <property type="entry name" value="endonuc_SmrA"/>
    <property type="match status" value="1"/>
</dbReference>
<accession>A0A1S1NWW3</accession>
<dbReference type="PANTHER" id="PTHR35562:SF2">
    <property type="entry name" value="DNA ENDONUCLEASE SMRA-RELATED"/>
    <property type="match status" value="1"/>
</dbReference>
<dbReference type="SUPFAM" id="SSF160443">
    <property type="entry name" value="SMR domain-like"/>
    <property type="match status" value="1"/>
</dbReference>
<feature type="region of interest" description="Disordered" evidence="1">
    <location>
        <begin position="1"/>
        <end position="55"/>
    </location>
</feature>
<dbReference type="PROSITE" id="PS50828">
    <property type="entry name" value="SMR"/>
    <property type="match status" value="1"/>
</dbReference>
<evidence type="ECO:0000313" key="3">
    <source>
        <dbReference type="Proteomes" id="UP000322553"/>
    </source>
</evidence>
<keyword evidence="2" id="KW-0378">Hydrolase</keyword>
<organism evidence="2 3">
    <name type="scientific">Kushneria phosphatilytica</name>
    <dbReference type="NCBI Taxonomy" id="657387"/>
    <lineage>
        <taxon>Bacteria</taxon>
        <taxon>Pseudomonadati</taxon>
        <taxon>Pseudomonadota</taxon>
        <taxon>Gammaproteobacteria</taxon>
        <taxon>Oceanospirillales</taxon>
        <taxon>Halomonadaceae</taxon>
        <taxon>Kushneria</taxon>
    </lineage>
</organism>
<dbReference type="STRING" id="657387.BH688_04360"/>
<gene>
    <name evidence="2" type="primary">smrA</name>
    <name evidence="2" type="ORF">FY550_08105</name>
</gene>
<protein>
    <submittedName>
        <fullName evidence="2">DNA endonuclease SmrA</fullName>
    </submittedName>
</protein>
<proteinExistence type="predicted"/>
<dbReference type="Gene3D" id="3.30.1370.110">
    <property type="match status" value="1"/>
</dbReference>
<sequence length="198" mass="22923">MTAERDDEQLFSKAMADVIPLSKGHDKADAKSLPGEPTEAQLARRHRAQDGEEESNFLSDDFIELLPPQDPIEFRRDGIQTGVIERLRHGEYAIESRLHLQRRPVRECRSELFRFIREAHRQGLRSVMVVHGRGRSDDSHSNIVRSHVARWLTQFEEVQAYTSAQPHHGSIGATYVMLRKSERARQRNRERHQKRGNG</sequence>
<dbReference type="InterPro" id="IPR036063">
    <property type="entry name" value="Smr_dom_sf"/>
</dbReference>
<dbReference type="RefSeq" id="WP_070977454.1">
    <property type="nucleotide sequence ID" value="NZ_CP043420.1"/>
</dbReference>
<dbReference type="InterPro" id="IPR047688">
    <property type="entry name" value="Endonuc_SmrA"/>
</dbReference>
<dbReference type="EMBL" id="CP043420">
    <property type="protein sequence ID" value="QEL11096.1"/>
    <property type="molecule type" value="Genomic_DNA"/>
</dbReference>
<dbReference type="InterPro" id="IPR002625">
    <property type="entry name" value="Smr_dom"/>
</dbReference>
<keyword evidence="3" id="KW-1185">Reference proteome</keyword>
<dbReference type="GO" id="GO:0004520">
    <property type="term" value="F:DNA endonuclease activity"/>
    <property type="evidence" value="ECO:0007669"/>
    <property type="project" value="TreeGrafter"/>
</dbReference>
<evidence type="ECO:0000313" key="2">
    <source>
        <dbReference type="EMBL" id="QEL11096.1"/>
    </source>
</evidence>
<dbReference type="AlphaFoldDB" id="A0A1S1NWW3"/>
<dbReference type="Pfam" id="PF01713">
    <property type="entry name" value="Smr"/>
    <property type="match status" value="1"/>
</dbReference>
<reference evidence="2 3" key="1">
    <citation type="submission" date="2019-08" db="EMBL/GenBank/DDBJ databases">
        <title>Complete genome sequence of Kushneria sp. YCWA18, a halophilic phosphate-solubilizing bacterium isolated from Daqiao saltern in China.</title>
        <authorList>
            <person name="Du G.-X."/>
            <person name="Qu L.-Y."/>
        </authorList>
    </citation>
    <scope>NUCLEOTIDE SEQUENCE [LARGE SCALE GENOMIC DNA]</scope>
    <source>
        <strain evidence="2 3">YCWA18</strain>
    </source>
</reference>
<evidence type="ECO:0000256" key="1">
    <source>
        <dbReference type="SAM" id="MobiDB-lite"/>
    </source>
</evidence>
<dbReference type="PANTHER" id="PTHR35562">
    <property type="entry name" value="DNA ENDONUCLEASE SMRA-RELATED"/>
    <property type="match status" value="1"/>
</dbReference>
<dbReference type="Proteomes" id="UP000322553">
    <property type="component" value="Chromosome"/>
</dbReference>